<feature type="transmembrane region" description="Helical" evidence="1">
    <location>
        <begin position="455"/>
        <end position="478"/>
    </location>
</feature>
<dbReference type="Proteomes" id="UP000235116">
    <property type="component" value="Chromosome"/>
</dbReference>
<dbReference type="OrthoDB" id="5287122at2"/>
<keyword evidence="1" id="KW-1133">Transmembrane helix</keyword>
<feature type="transmembrane region" description="Helical" evidence="1">
    <location>
        <begin position="12"/>
        <end position="30"/>
    </location>
</feature>
<dbReference type="Pfam" id="PF00873">
    <property type="entry name" value="ACR_tran"/>
    <property type="match status" value="1"/>
</dbReference>
<dbReference type="RefSeq" id="WP_101892627.1">
    <property type="nucleotide sequence ID" value="NZ_CP022684.1"/>
</dbReference>
<feature type="transmembrane region" description="Helical" evidence="1">
    <location>
        <begin position="382"/>
        <end position="402"/>
    </location>
</feature>
<proteinExistence type="predicted"/>
<feature type="transmembrane region" description="Helical" evidence="1">
    <location>
        <begin position="530"/>
        <end position="549"/>
    </location>
</feature>
<evidence type="ECO:0000256" key="1">
    <source>
        <dbReference type="SAM" id="Phobius"/>
    </source>
</evidence>
<gene>
    <name evidence="2" type="ORF">Kalk_02070</name>
</gene>
<dbReference type="Gene3D" id="3.30.70.1440">
    <property type="entry name" value="Multidrug efflux transporter AcrB pore domain"/>
    <property type="match status" value="1"/>
</dbReference>
<name>A0A2K9LGC7_9GAMM</name>
<feature type="transmembrane region" description="Helical" evidence="1">
    <location>
        <begin position="885"/>
        <end position="905"/>
    </location>
</feature>
<dbReference type="Gene3D" id="1.20.1640.10">
    <property type="entry name" value="Multidrug efflux transporter AcrB transmembrane domain"/>
    <property type="match status" value="2"/>
</dbReference>
<keyword evidence="1" id="KW-0472">Membrane</keyword>
<reference evidence="3" key="1">
    <citation type="submission" date="2017-08" db="EMBL/GenBank/DDBJ databases">
        <title>Direct submision.</title>
        <authorList>
            <person name="Kim S.-J."/>
            <person name="Rhee S.-K."/>
        </authorList>
    </citation>
    <scope>NUCLEOTIDE SEQUENCE [LARGE SCALE GENOMIC DNA]</scope>
    <source>
        <strain evidence="3">GI5</strain>
    </source>
</reference>
<sequence length="1113" mass="123039">MNAIIAWFAENKVAANLLMMFVVIAGVISLQDTRKEILPNISLDLITITVPYPGASPEDVEKSVLNRIESAIYDLEGIKSLSSKATEHLGLLTLEVAYGQDSKHLLNEIKARVDGIGTFPADVERPIVREISVRNMVAYVIVSGNADERSLKNLAAQIKDDLTTRPNISQVELAASRPYEIAIEVSEASLQRYGMSFIEVANAVRQSSIDLPTGVIKTAQGNVSVKAKGQVYWGDDFEDIVIRALPDGAQVLIRDVATVQDGFKEGVSLSEFNGRPAVALAVYRVGNQSILDVSKELHEYVNSPTMYIPEGIHLDVWQDSSVYFKSRMDLLSENAISGLALVFIILLLFLRAKLSFWVSLGIPISFMGAFMMLPYFDGSLNMISLFAFILVLGIVVDDAIIVGENVFSKHREGIAGVRGAILGAQEVQKPVIFSVLTTIIAFAPLVMLPGPEGKLMKVIPIVVICTLIFSLIESLLVLPSHVSGISSDEFDRIPVIGYVQRKFSNGLEMFVEKIYSPFLEVCLRWRYTTLFGFVGVLIIALSLMASGWLKVVFFSTIEADTASASISFAQNTTPEAVRSGIKRVERAALELKDELRSETGTEQILNVFTSFTSDTTGRLVVELAPSENRKLSGQKMIRRWEDRVGDIHDVVELEFKATLNQPGSMLDIELSSSSLSDLKLAADGLKERLAGINGLYQITDSFQRGKQELLIELKPLARNMGLSLDDVAMQVRQAYHGADVQNIQRGEQDIKVVVRYPAEERSSLWYLENMSIRMRDGSTVPLLTIADIEYGEGAAQINRHNRRRVIRVRAKLDDNVTSTPKVMMAIQKEYLDSIPESFPGMNWDVSGVQKEKDEFKDYLFKAYWIAILGMYVMMATLFRSYAQPLMVMFAIPFGIIGALVGHLVVGMDVTLWSLVGMIAVSGIVVNDNLVLVDFMNRNKERGIDLMESIRRAGAARFRPIMLTSLTTFGGLVPLMLETSLQAQFLIPMAISIAFGVLFATLVSLILVPATYHILYDVNLSIKDVARFFSGEKKAASSIAEEVDRTFEGGTEDDSEKLQWHVGLDEAYDLGHKEGLKGDVPRVSPFELEVLSASWEAGWDDGNEEFLTSSNAST</sequence>
<keyword evidence="3" id="KW-1185">Reference proteome</keyword>
<dbReference type="KEGG" id="kak:Kalk_02070"/>
<feature type="transmembrane region" description="Helical" evidence="1">
    <location>
        <begin position="330"/>
        <end position="349"/>
    </location>
</feature>
<evidence type="ECO:0008006" key="4">
    <source>
        <dbReference type="Google" id="ProtNLM"/>
    </source>
</evidence>
<dbReference type="GO" id="GO:0005886">
    <property type="term" value="C:plasma membrane"/>
    <property type="evidence" value="ECO:0007669"/>
    <property type="project" value="TreeGrafter"/>
</dbReference>
<organism evidence="2 3">
    <name type="scientific">Ketobacter alkanivorans</name>
    <dbReference type="NCBI Taxonomy" id="1917421"/>
    <lineage>
        <taxon>Bacteria</taxon>
        <taxon>Pseudomonadati</taxon>
        <taxon>Pseudomonadota</taxon>
        <taxon>Gammaproteobacteria</taxon>
        <taxon>Pseudomonadales</taxon>
        <taxon>Ketobacteraceae</taxon>
        <taxon>Ketobacter</taxon>
    </lineage>
</organism>
<evidence type="ECO:0000313" key="2">
    <source>
        <dbReference type="EMBL" id="AUM11287.1"/>
    </source>
</evidence>
<dbReference type="PANTHER" id="PTHR32063">
    <property type="match status" value="1"/>
</dbReference>
<feature type="transmembrane region" description="Helical" evidence="1">
    <location>
        <begin position="858"/>
        <end position="878"/>
    </location>
</feature>
<dbReference type="SUPFAM" id="SSF82866">
    <property type="entry name" value="Multidrug efflux transporter AcrB transmembrane domain"/>
    <property type="match status" value="2"/>
</dbReference>
<dbReference type="PANTHER" id="PTHR32063:SF33">
    <property type="entry name" value="RND SUPERFAMILY EFFLUX PUMP PERMEASE COMPONENT"/>
    <property type="match status" value="1"/>
</dbReference>
<accession>A0A2K9LGC7</accession>
<dbReference type="EMBL" id="CP022684">
    <property type="protein sequence ID" value="AUM11287.1"/>
    <property type="molecule type" value="Genomic_DNA"/>
</dbReference>
<dbReference type="PRINTS" id="PR00702">
    <property type="entry name" value="ACRIFLAVINRP"/>
</dbReference>
<dbReference type="GO" id="GO:0042910">
    <property type="term" value="F:xenobiotic transmembrane transporter activity"/>
    <property type="evidence" value="ECO:0007669"/>
    <property type="project" value="TreeGrafter"/>
</dbReference>
<feature type="transmembrane region" description="Helical" evidence="1">
    <location>
        <begin position="955"/>
        <end position="976"/>
    </location>
</feature>
<feature type="transmembrane region" description="Helical" evidence="1">
    <location>
        <begin position="911"/>
        <end position="934"/>
    </location>
</feature>
<feature type="transmembrane region" description="Helical" evidence="1">
    <location>
        <begin position="982"/>
        <end position="1007"/>
    </location>
</feature>
<dbReference type="Gene3D" id="3.30.70.1430">
    <property type="entry name" value="Multidrug efflux transporter AcrB pore domain"/>
    <property type="match status" value="2"/>
</dbReference>
<keyword evidence="1" id="KW-0812">Transmembrane</keyword>
<dbReference type="Gene3D" id="3.30.2090.10">
    <property type="entry name" value="Multidrug efflux transporter AcrB TolC docking domain, DN and DC subdomains"/>
    <property type="match status" value="2"/>
</dbReference>
<dbReference type="AlphaFoldDB" id="A0A2K9LGC7"/>
<dbReference type="InterPro" id="IPR027463">
    <property type="entry name" value="AcrB_DN_DC_subdom"/>
</dbReference>
<feature type="transmembrane region" description="Helical" evidence="1">
    <location>
        <begin position="431"/>
        <end position="449"/>
    </location>
</feature>
<evidence type="ECO:0000313" key="3">
    <source>
        <dbReference type="Proteomes" id="UP000235116"/>
    </source>
</evidence>
<protein>
    <recommendedName>
        <fullName evidence="4">RND transporter</fullName>
    </recommendedName>
</protein>
<dbReference type="SUPFAM" id="SSF82693">
    <property type="entry name" value="Multidrug efflux transporter AcrB pore domain, PN1, PN2, PC1 and PC2 subdomains"/>
    <property type="match status" value="2"/>
</dbReference>
<feature type="transmembrane region" description="Helical" evidence="1">
    <location>
        <begin position="356"/>
        <end position="376"/>
    </location>
</feature>
<dbReference type="Gene3D" id="3.30.70.1320">
    <property type="entry name" value="Multidrug efflux transporter AcrB pore domain like"/>
    <property type="match status" value="1"/>
</dbReference>
<dbReference type="SUPFAM" id="SSF82714">
    <property type="entry name" value="Multidrug efflux transporter AcrB TolC docking domain, DN and DC subdomains"/>
    <property type="match status" value="2"/>
</dbReference>
<dbReference type="InterPro" id="IPR001036">
    <property type="entry name" value="Acrflvin-R"/>
</dbReference>